<dbReference type="GeneID" id="81353125"/>
<protein>
    <submittedName>
        <fullName evidence="2">Uncharacterized protein</fullName>
    </submittedName>
</protein>
<feature type="compositionally biased region" description="Basic and acidic residues" evidence="1">
    <location>
        <begin position="1"/>
        <end position="10"/>
    </location>
</feature>
<accession>A0A9W9G302</accession>
<name>A0A9W9G302_9EURO</name>
<dbReference type="Proteomes" id="UP001149074">
    <property type="component" value="Unassembled WGS sequence"/>
</dbReference>
<dbReference type="EMBL" id="JAPQKI010000002">
    <property type="protein sequence ID" value="KAJ5111117.1"/>
    <property type="molecule type" value="Genomic_DNA"/>
</dbReference>
<evidence type="ECO:0000256" key="1">
    <source>
        <dbReference type="SAM" id="MobiDB-lite"/>
    </source>
</evidence>
<reference evidence="2" key="2">
    <citation type="journal article" date="2023" name="IMA Fungus">
        <title>Comparative genomic study of the Penicillium genus elucidates a diverse pangenome and 15 lateral gene transfer events.</title>
        <authorList>
            <person name="Petersen C."/>
            <person name="Sorensen T."/>
            <person name="Nielsen M.R."/>
            <person name="Sondergaard T.E."/>
            <person name="Sorensen J.L."/>
            <person name="Fitzpatrick D.A."/>
            <person name="Frisvad J.C."/>
            <person name="Nielsen K.L."/>
        </authorList>
    </citation>
    <scope>NUCLEOTIDE SEQUENCE</scope>
    <source>
        <strain evidence="2">IBT 30761</strain>
    </source>
</reference>
<feature type="compositionally biased region" description="Acidic residues" evidence="1">
    <location>
        <begin position="18"/>
        <end position="32"/>
    </location>
</feature>
<sequence length="215" mass="24575">MTVALTDHDAFNASPQMESDDDYAIDSSDDEEKLNFPDDVENGIIPLMPSRVGATYETWEEGLEEVQIHARCREYDVVKRRTRNGRDGQMRHVVLRFGCRSRNEPVMRRPTSDSSAGSECYDSPGRSDTTEISDDTEDTELEEMKSRPVRPRVSNVNFNAESIDEEMLIMEKLPRAEEFYKRLAMQRRDGEGNCLTGETIESTTLHDILLCTLQL</sequence>
<gene>
    <name evidence="2" type="ORF">N7532_001652</name>
</gene>
<dbReference type="AlphaFoldDB" id="A0A9W9G302"/>
<evidence type="ECO:0000313" key="2">
    <source>
        <dbReference type="EMBL" id="KAJ5111117.1"/>
    </source>
</evidence>
<keyword evidence="3" id="KW-1185">Reference proteome</keyword>
<proteinExistence type="predicted"/>
<organism evidence="2 3">
    <name type="scientific">Penicillium argentinense</name>
    <dbReference type="NCBI Taxonomy" id="1131581"/>
    <lineage>
        <taxon>Eukaryota</taxon>
        <taxon>Fungi</taxon>
        <taxon>Dikarya</taxon>
        <taxon>Ascomycota</taxon>
        <taxon>Pezizomycotina</taxon>
        <taxon>Eurotiomycetes</taxon>
        <taxon>Eurotiomycetidae</taxon>
        <taxon>Eurotiales</taxon>
        <taxon>Aspergillaceae</taxon>
        <taxon>Penicillium</taxon>
    </lineage>
</organism>
<evidence type="ECO:0000313" key="3">
    <source>
        <dbReference type="Proteomes" id="UP001149074"/>
    </source>
</evidence>
<reference evidence="2" key="1">
    <citation type="submission" date="2022-11" db="EMBL/GenBank/DDBJ databases">
        <authorList>
            <person name="Petersen C."/>
        </authorList>
    </citation>
    <scope>NUCLEOTIDE SEQUENCE</scope>
    <source>
        <strain evidence="2">IBT 30761</strain>
    </source>
</reference>
<dbReference type="RefSeq" id="XP_056479187.1">
    <property type="nucleotide sequence ID" value="XM_056614146.1"/>
</dbReference>
<comment type="caution">
    <text evidence="2">The sequence shown here is derived from an EMBL/GenBank/DDBJ whole genome shotgun (WGS) entry which is preliminary data.</text>
</comment>
<feature type="compositionally biased region" description="Acidic residues" evidence="1">
    <location>
        <begin position="131"/>
        <end position="141"/>
    </location>
</feature>
<feature type="region of interest" description="Disordered" evidence="1">
    <location>
        <begin position="104"/>
        <end position="146"/>
    </location>
</feature>
<feature type="region of interest" description="Disordered" evidence="1">
    <location>
        <begin position="1"/>
        <end position="34"/>
    </location>
</feature>